<organism evidence="1">
    <name type="scientific">Anguilla anguilla</name>
    <name type="common">European freshwater eel</name>
    <name type="synonym">Muraena anguilla</name>
    <dbReference type="NCBI Taxonomy" id="7936"/>
    <lineage>
        <taxon>Eukaryota</taxon>
        <taxon>Metazoa</taxon>
        <taxon>Chordata</taxon>
        <taxon>Craniata</taxon>
        <taxon>Vertebrata</taxon>
        <taxon>Euteleostomi</taxon>
        <taxon>Actinopterygii</taxon>
        <taxon>Neopterygii</taxon>
        <taxon>Teleostei</taxon>
        <taxon>Anguilliformes</taxon>
        <taxon>Anguillidae</taxon>
        <taxon>Anguilla</taxon>
    </lineage>
</organism>
<accession>A0A0E9QX59</accession>
<dbReference type="EMBL" id="GBXM01087158">
    <property type="protein sequence ID" value="JAH21419.1"/>
    <property type="molecule type" value="Transcribed_RNA"/>
</dbReference>
<reference evidence="1" key="1">
    <citation type="submission" date="2014-11" db="EMBL/GenBank/DDBJ databases">
        <authorList>
            <person name="Amaro Gonzalez C."/>
        </authorList>
    </citation>
    <scope>NUCLEOTIDE SEQUENCE</scope>
</reference>
<name>A0A0E9QX59_ANGAN</name>
<proteinExistence type="predicted"/>
<reference evidence="1" key="2">
    <citation type="journal article" date="2015" name="Fish Shellfish Immunol.">
        <title>Early steps in the European eel (Anguilla anguilla)-Vibrio vulnificus interaction in the gills: Role of the RtxA13 toxin.</title>
        <authorList>
            <person name="Callol A."/>
            <person name="Pajuelo D."/>
            <person name="Ebbesson L."/>
            <person name="Teles M."/>
            <person name="MacKenzie S."/>
            <person name="Amaro C."/>
        </authorList>
    </citation>
    <scope>NUCLEOTIDE SEQUENCE</scope>
</reference>
<sequence>MKRNRPQEGGAQEF</sequence>
<protein>
    <submittedName>
        <fullName evidence="1">Uncharacterized protein</fullName>
    </submittedName>
</protein>
<evidence type="ECO:0000313" key="1">
    <source>
        <dbReference type="EMBL" id="JAH21419.1"/>
    </source>
</evidence>